<dbReference type="InterPro" id="IPR033121">
    <property type="entry name" value="PEPTIDASE_A1"/>
</dbReference>
<dbReference type="GO" id="GO:0004190">
    <property type="term" value="F:aspartic-type endopeptidase activity"/>
    <property type="evidence" value="ECO:0007669"/>
    <property type="project" value="InterPro"/>
</dbReference>
<dbReference type="GO" id="GO:0006508">
    <property type="term" value="P:proteolysis"/>
    <property type="evidence" value="ECO:0007669"/>
    <property type="project" value="InterPro"/>
</dbReference>
<dbReference type="InterPro" id="IPR001461">
    <property type="entry name" value="Aspartic_peptidase_A1"/>
</dbReference>
<dbReference type="AlphaFoldDB" id="A0AAD4SV57"/>
<dbReference type="EMBL" id="JAJJMB010008687">
    <property type="protein sequence ID" value="KAI3921569.1"/>
    <property type="molecule type" value="Genomic_DNA"/>
</dbReference>
<proteinExistence type="inferred from homology"/>
<dbReference type="InterPro" id="IPR021109">
    <property type="entry name" value="Peptidase_aspartic_dom_sf"/>
</dbReference>
<dbReference type="InterPro" id="IPR032861">
    <property type="entry name" value="TAXi_N"/>
</dbReference>
<gene>
    <name evidence="4" type="ORF">MKW98_013503</name>
</gene>
<evidence type="ECO:0000313" key="5">
    <source>
        <dbReference type="Proteomes" id="UP001202328"/>
    </source>
</evidence>
<protein>
    <recommendedName>
        <fullName evidence="3">Peptidase A1 domain-containing protein</fullName>
    </recommendedName>
</protein>
<organism evidence="4 5">
    <name type="scientific">Papaver atlanticum</name>
    <dbReference type="NCBI Taxonomy" id="357466"/>
    <lineage>
        <taxon>Eukaryota</taxon>
        <taxon>Viridiplantae</taxon>
        <taxon>Streptophyta</taxon>
        <taxon>Embryophyta</taxon>
        <taxon>Tracheophyta</taxon>
        <taxon>Spermatophyta</taxon>
        <taxon>Magnoliopsida</taxon>
        <taxon>Ranunculales</taxon>
        <taxon>Papaveraceae</taxon>
        <taxon>Papaveroideae</taxon>
        <taxon>Papaver</taxon>
    </lineage>
</organism>
<evidence type="ECO:0000256" key="2">
    <source>
        <dbReference type="PIRSR" id="PIRSR601461-1"/>
    </source>
</evidence>
<dbReference type="SUPFAM" id="SSF50630">
    <property type="entry name" value="Acid proteases"/>
    <property type="match status" value="1"/>
</dbReference>
<feature type="active site" evidence="2">
    <location>
        <position position="250"/>
    </location>
</feature>
<evidence type="ECO:0000259" key="3">
    <source>
        <dbReference type="PROSITE" id="PS51767"/>
    </source>
</evidence>
<dbReference type="PROSITE" id="PS51767">
    <property type="entry name" value="PEPTIDASE_A1"/>
    <property type="match status" value="1"/>
</dbReference>
<dbReference type="Proteomes" id="UP001202328">
    <property type="component" value="Unassembled WGS sequence"/>
</dbReference>
<dbReference type="Pfam" id="PF14543">
    <property type="entry name" value="TAXi_N"/>
    <property type="match status" value="1"/>
</dbReference>
<comment type="caution">
    <text evidence="4">The sequence shown here is derived from an EMBL/GenBank/DDBJ whole genome shotgun (WGS) entry which is preliminary data.</text>
</comment>
<keyword evidence="5" id="KW-1185">Reference proteome</keyword>
<reference evidence="4" key="1">
    <citation type="submission" date="2022-04" db="EMBL/GenBank/DDBJ databases">
        <title>A functionally conserved STORR gene fusion in Papaver species that diverged 16.8 million years ago.</title>
        <authorList>
            <person name="Catania T."/>
        </authorList>
    </citation>
    <scope>NUCLEOTIDE SEQUENCE</scope>
    <source>
        <strain evidence="4">S-188037</strain>
    </source>
</reference>
<dbReference type="Gene3D" id="2.40.70.10">
    <property type="entry name" value="Acid Proteases"/>
    <property type="match status" value="2"/>
</dbReference>
<dbReference type="PANTHER" id="PTHR47965">
    <property type="entry name" value="ASPARTYL PROTEASE-RELATED"/>
    <property type="match status" value="1"/>
</dbReference>
<dbReference type="Pfam" id="PF14541">
    <property type="entry name" value="TAXi_C"/>
    <property type="match status" value="1"/>
</dbReference>
<evidence type="ECO:0000313" key="4">
    <source>
        <dbReference type="EMBL" id="KAI3921569.1"/>
    </source>
</evidence>
<feature type="domain" description="Peptidase A1" evidence="3">
    <location>
        <begin position="1"/>
        <end position="384"/>
    </location>
</feature>
<dbReference type="InterPro" id="IPR032799">
    <property type="entry name" value="TAXi_C"/>
</dbReference>
<sequence>MIKINQGTPLAEVKLVVDLGGRLPWLSCHKGYNSSSHKPVSCKSPQCSQAEGPVSRCILCSGTAKSHNDSCSIYIRNPVTRSVGKGELISDLVTVAPNIDSFAPAVSSPRRCAFGCATTGSILSGLAETSKGVAGLGRSSALSLVPQLAVAFRISRIFALDLHDNRNDDKVLETRGRIYFGGGPYIYYAFGFDDFTDRVLTYTPLLINPKSKDEYFVNVKSIKVHGETVPINKKLLSINKKTGVGGTKIDFQTPYTIMETSIYKAFIKAHAEWAERLNIANIEVHDFPNITMVAPVAPFTTCYNSSTIILRGPSYVFPVGPSVSFVFPTSVWNISFFDLVIAKEGVACLAFVDGGLKPVTSIVIGARQIGFLEFDISRSRLGFVEPSLRECLTC</sequence>
<evidence type="ECO:0000256" key="1">
    <source>
        <dbReference type="ARBA" id="ARBA00007447"/>
    </source>
</evidence>
<comment type="similarity">
    <text evidence="1">Belongs to the peptidase A1 family.</text>
</comment>
<accession>A0AAD4SV57</accession>
<name>A0AAD4SV57_9MAGN</name>
<dbReference type="PANTHER" id="PTHR47965:SF22">
    <property type="entry name" value="EUKARYOTIC ASPARTYL PROTEASE FAMILY PROTEIN"/>
    <property type="match status" value="1"/>
</dbReference>
<feature type="active site" evidence="2">
    <location>
        <position position="18"/>
    </location>
</feature>